<dbReference type="Proteomes" id="UP000075604">
    <property type="component" value="Unassembled WGS sequence"/>
</dbReference>
<protein>
    <submittedName>
        <fullName evidence="1">Uncharacterized protein</fullName>
    </submittedName>
</protein>
<accession>A0A150Q153</accession>
<dbReference type="AlphaFoldDB" id="A0A150Q153"/>
<gene>
    <name evidence="1" type="ORF">BE04_11680</name>
</gene>
<reference evidence="1 2" key="1">
    <citation type="submission" date="2014-02" db="EMBL/GenBank/DDBJ databases">
        <title>The small core and large imbalanced accessory genome model reveals a collaborative survival strategy of Sorangium cellulosum strains in nature.</title>
        <authorList>
            <person name="Han K."/>
            <person name="Peng R."/>
            <person name="Blom J."/>
            <person name="Li Y.-Z."/>
        </authorList>
    </citation>
    <scope>NUCLEOTIDE SEQUENCE [LARGE SCALE GENOMIC DNA]</scope>
    <source>
        <strain evidence="1 2">So0157-18</strain>
    </source>
</reference>
<evidence type="ECO:0000313" key="1">
    <source>
        <dbReference type="EMBL" id="KYF61704.1"/>
    </source>
</evidence>
<proteinExistence type="predicted"/>
<name>A0A150Q153_SORCE</name>
<dbReference type="EMBL" id="JELX01000773">
    <property type="protein sequence ID" value="KYF61704.1"/>
    <property type="molecule type" value="Genomic_DNA"/>
</dbReference>
<comment type="caution">
    <text evidence="1">The sequence shown here is derived from an EMBL/GenBank/DDBJ whole genome shotgun (WGS) entry which is preliminary data.</text>
</comment>
<sequence>MHRRDADTHLLPLLELLSQLGQRPVVLFLDQLAHLIQPGSVDLRPYSTTVRQGRKAACRAHLGEIILHSVRRDREALRYFPDAPLAVDVGIDDSPAEVETVRAHGADLGQVLCHDPVRSSSGCSRLG</sequence>
<organism evidence="1 2">
    <name type="scientific">Sorangium cellulosum</name>
    <name type="common">Polyangium cellulosum</name>
    <dbReference type="NCBI Taxonomy" id="56"/>
    <lineage>
        <taxon>Bacteria</taxon>
        <taxon>Pseudomonadati</taxon>
        <taxon>Myxococcota</taxon>
        <taxon>Polyangia</taxon>
        <taxon>Polyangiales</taxon>
        <taxon>Polyangiaceae</taxon>
        <taxon>Sorangium</taxon>
    </lineage>
</organism>
<evidence type="ECO:0000313" key="2">
    <source>
        <dbReference type="Proteomes" id="UP000075604"/>
    </source>
</evidence>